<keyword evidence="2" id="KW-0012">Acyltransferase</keyword>
<dbReference type="Pfam" id="PF00583">
    <property type="entry name" value="Acetyltransf_1"/>
    <property type="match status" value="1"/>
</dbReference>
<dbReference type="PANTHER" id="PTHR43420">
    <property type="entry name" value="ACETYLTRANSFERASE"/>
    <property type="match status" value="1"/>
</dbReference>
<dbReference type="GO" id="GO:0016747">
    <property type="term" value="F:acyltransferase activity, transferring groups other than amino-acyl groups"/>
    <property type="evidence" value="ECO:0007669"/>
    <property type="project" value="InterPro"/>
</dbReference>
<dbReference type="InterPro" id="IPR016181">
    <property type="entry name" value="Acyl_CoA_acyltransferase"/>
</dbReference>
<keyword evidence="5" id="KW-1185">Reference proteome</keyword>
<dbReference type="RefSeq" id="WP_048123096.1">
    <property type="nucleotide sequence ID" value="NZ_CP009520.1"/>
</dbReference>
<feature type="domain" description="N-acetyltransferase" evidence="3">
    <location>
        <begin position="12"/>
        <end position="172"/>
    </location>
</feature>
<dbReference type="InterPro" id="IPR000182">
    <property type="entry name" value="GNAT_dom"/>
</dbReference>
<evidence type="ECO:0000313" key="5">
    <source>
        <dbReference type="Proteomes" id="UP000033096"/>
    </source>
</evidence>
<protein>
    <submittedName>
        <fullName evidence="4">Acetyltransferase (GNAT) family protein</fullName>
    </submittedName>
</protein>
<evidence type="ECO:0000313" key="4">
    <source>
        <dbReference type="EMBL" id="AKB45590.1"/>
    </source>
</evidence>
<dbReference type="HOGENOM" id="CLU_114424_0_0_2"/>
<dbReference type="CDD" id="cd04301">
    <property type="entry name" value="NAT_SF"/>
    <property type="match status" value="1"/>
</dbReference>
<proteinExistence type="predicted"/>
<evidence type="ECO:0000256" key="1">
    <source>
        <dbReference type="ARBA" id="ARBA00022679"/>
    </source>
</evidence>
<dbReference type="Gene3D" id="3.40.630.30">
    <property type="match status" value="1"/>
</dbReference>
<organism evidence="4 5">
    <name type="scientific">Methanosarcina vacuolata Z-761</name>
    <dbReference type="NCBI Taxonomy" id="1434123"/>
    <lineage>
        <taxon>Archaea</taxon>
        <taxon>Methanobacteriati</taxon>
        <taxon>Methanobacteriota</taxon>
        <taxon>Stenosarchaea group</taxon>
        <taxon>Methanomicrobia</taxon>
        <taxon>Methanosarcinales</taxon>
        <taxon>Methanosarcinaceae</taxon>
        <taxon>Methanosarcina</taxon>
    </lineage>
</organism>
<dbReference type="PANTHER" id="PTHR43420:SF12">
    <property type="entry name" value="N-ACETYLTRANSFERASE DOMAIN-CONTAINING PROTEIN"/>
    <property type="match status" value="1"/>
</dbReference>
<accession>A0A0E3Q9I0</accession>
<dbReference type="Proteomes" id="UP000033096">
    <property type="component" value="Chromosome"/>
</dbReference>
<dbReference type="GeneID" id="69101692"/>
<dbReference type="AlphaFoldDB" id="A0A0E3Q9I0"/>
<evidence type="ECO:0000256" key="2">
    <source>
        <dbReference type="ARBA" id="ARBA00023315"/>
    </source>
</evidence>
<gene>
    <name evidence="4" type="ORF">MSVAZ_3321</name>
</gene>
<dbReference type="InterPro" id="IPR050680">
    <property type="entry name" value="YpeA/RimI_acetyltransf"/>
</dbReference>
<dbReference type="KEGG" id="mvc:MSVAZ_3321"/>
<dbReference type="EMBL" id="CP009520">
    <property type="protein sequence ID" value="AKB45590.1"/>
    <property type="molecule type" value="Genomic_DNA"/>
</dbReference>
<reference evidence="4 5" key="1">
    <citation type="submission" date="2014-07" db="EMBL/GenBank/DDBJ databases">
        <title>Methanogenic archaea and the global carbon cycle.</title>
        <authorList>
            <person name="Henriksen J.R."/>
            <person name="Luke J."/>
            <person name="Reinhart S."/>
            <person name="Benedict M.N."/>
            <person name="Youngblut N.D."/>
            <person name="Metcalf M.E."/>
            <person name="Whitaker R.J."/>
            <person name="Metcalf W.W."/>
        </authorList>
    </citation>
    <scope>NUCLEOTIDE SEQUENCE [LARGE SCALE GENOMIC DNA]</scope>
    <source>
        <strain evidence="4 5">Z-761</strain>
    </source>
</reference>
<dbReference type="PROSITE" id="PS51186">
    <property type="entry name" value="GNAT"/>
    <property type="match status" value="1"/>
</dbReference>
<name>A0A0E3Q9I0_9EURY</name>
<dbReference type="PATRIC" id="fig|1434123.4.peg.4077"/>
<keyword evidence="1 4" id="KW-0808">Transferase</keyword>
<dbReference type="SUPFAM" id="SSF55729">
    <property type="entry name" value="Acyl-CoA N-acyltransferases (Nat)"/>
    <property type="match status" value="1"/>
</dbReference>
<evidence type="ECO:0000259" key="3">
    <source>
        <dbReference type="PROSITE" id="PS51186"/>
    </source>
</evidence>
<sequence length="172" mass="19843">MITAEQSNTDNIYIREVSSESDLEESLRTVKTSFITVAKDFNLTEKDNPSNPAFTNITKLKEMKVNGVKMYGLYVGIKQEGFVAIEKANDEIFYMERLAVHPTSRHKGYGRKLIDFVVEYAKQNGGKKVSIGIINENERLKNWYKKYGFEETGLKKFEHMSFTVCFMEKVLL</sequence>